<feature type="domain" description="F-box" evidence="2">
    <location>
        <begin position="18"/>
        <end position="65"/>
    </location>
</feature>
<accession>A0A3L8DHZ0</accession>
<dbReference type="Gene3D" id="2.130.10.10">
    <property type="entry name" value="YVTN repeat-like/Quinoprotein amine dehydrogenase"/>
    <property type="match status" value="2"/>
</dbReference>
<gene>
    <name evidence="3" type="ORF">DMN91_006670</name>
</gene>
<evidence type="ECO:0000259" key="2">
    <source>
        <dbReference type="PROSITE" id="PS50181"/>
    </source>
</evidence>
<dbReference type="InterPro" id="IPR001680">
    <property type="entry name" value="WD40_rpt"/>
</dbReference>
<dbReference type="PROSITE" id="PS50082">
    <property type="entry name" value="WD_REPEATS_2"/>
    <property type="match status" value="1"/>
</dbReference>
<dbReference type="InterPro" id="IPR036047">
    <property type="entry name" value="F-box-like_dom_sf"/>
</dbReference>
<reference evidence="3 4" key="1">
    <citation type="journal article" date="2018" name="Genome Res.">
        <title>The genomic architecture and molecular evolution of ant odorant receptors.</title>
        <authorList>
            <person name="McKenzie S.K."/>
            <person name="Kronauer D.J.C."/>
        </authorList>
    </citation>
    <scope>NUCLEOTIDE SEQUENCE [LARGE SCALE GENOMIC DNA]</scope>
    <source>
        <strain evidence="3">Clonal line C1</strain>
    </source>
</reference>
<dbReference type="InterPro" id="IPR015943">
    <property type="entry name" value="WD40/YVTN_repeat-like_dom_sf"/>
</dbReference>
<dbReference type="PANTHER" id="PTHR19855">
    <property type="entry name" value="WD40 REPEAT PROTEIN 12, 37"/>
    <property type="match status" value="1"/>
</dbReference>
<keyword evidence="1" id="KW-0853">WD repeat</keyword>
<dbReference type="PROSITE" id="PS50181">
    <property type="entry name" value="FBOX"/>
    <property type="match status" value="1"/>
</dbReference>
<evidence type="ECO:0000256" key="1">
    <source>
        <dbReference type="PROSITE-ProRule" id="PRU00221"/>
    </source>
</evidence>
<evidence type="ECO:0000313" key="3">
    <source>
        <dbReference type="EMBL" id="RLU20064.1"/>
    </source>
</evidence>
<dbReference type="Pfam" id="PF12937">
    <property type="entry name" value="F-box-like"/>
    <property type="match status" value="1"/>
</dbReference>
<dbReference type="Pfam" id="PF00400">
    <property type="entry name" value="WD40"/>
    <property type="match status" value="2"/>
</dbReference>
<name>A0A3L8DHZ0_OOCBI</name>
<evidence type="ECO:0000313" key="4">
    <source>
        <dbReference type="Proteomes" id="UP000279307"/>
    </source>
</evidence>
<comment type="caution">
    <text evidence="3">The sequence shown here is derived from an EMBL/GenBank/DDBJ whole genome shotgun (WGS) entry which is preliminary data.</text>
</comment>
<dbReference type="SMART" id="SM00256">
    <property type="entry name" value="FBOX"/>
    <property type="match status" value="1"/>
</dbReference>
<dbReference type="SUPFAM" id="SSF50978">
    <property type="entry name" value="WD40 repeat-like"/>
    <property type="match status" value="1"/>
</dbReference>
<proteinExistence type="predicted"/>
<dbReference type="InterPro" id="IPR001810">
    <property type="entry name" value="F-box_dom"/>
</dbReference>
<sequence length="435" mass="48834">MCDDNKSCTHDSEEADESLSLLDLPVEIFLHICTFLEVPTLIHSLSLVCKQFHLILRDEFFWKARVSRIWPNSHYPILRPVSVKFNKMFWKLVCTQAEKQKALWKQGGYMEDFIVSDDSLSGYSSTKDALLLMHNGTTCIAGARDRTLTCWSIPASGSKQTCICINCAHNGWIWDLTAIDDTVYSCSWDHTVKSWTLSGSGFVQQTIYQISSTSRIVPCALLSMTSCPEQALFATGSYNRNVYVFDARSGCIPIRQYKAHNKAVLKMAMNSEHIISVSNDKTMTVWDQRTGRIMKSITISDEAFPMCISMQRDSICLGDNLGNLHVLNPKNDFELVKSFSVGHKKAITGVYLSYDNLITSSTDGTIRILSPTDPPRPITVKKSGFGEVASLQYQNDVLAISGIDIRIWRPKSIYSEKYVKEESDQGGESSENSCI</sequence>
<dbReference type="SUPFAM" id="SSF81383">
    <property type="entry name" value="F-box domain"/>
    <property type="match status" value="1"/>
</dbReference>
<dbReference type="Gene3D" id="1.20.1280.50">
    <property type="match status" value="1"/>
</dbReference>
<dbReference type="OrthoDB" id="2305498at2759"/>
<dbReference type="SMART" id="SM00320">
    <property type="entry name" value="WD40"/>
    <property type="match status" value="6"/>
</dbReference>
<dbReference type="Proteomes" id="UP000279307">
    <property type="component" value="Chromosome 7"/>
</dbReference>
<dbReference type="EMBL" id="QOIP01000007">
    <property type="protein sequence ID" value="RLU20064.1"/>
    <property type="molecule type" value="Genomic_DNA"/>
</dbReference>
<dbReference type="AlphaFoldDB" id="A0A3L8DHZ0"/>
<dbReference type="PANTHER" id="PTHR19855:SF34">
    <property type="entry name" value="F-BOX_WD REPEAT-CONTAINING PROTEIN 9"/>
    <property type="match status" value="1"/>
</dbReference>
<feature type="repeat" description="WD" evidence="1">
    <location>
        <begin position="257"/>
        <end position="296"/>
    </location>
</feature>
<dbReference type="InterPro" id="IPR036322">
    <property type="entry name" value="WD40_repeat_dom_sf"/>
</dbReference>
<organism evidence="3 4">
    <name type="scientific">Ooceraea biroi</name>
    <name type="common">Clonal raider ant</name>
    <name type="synonym">Cerapachys biroi</name>
    <dbReference type="NCBI Taxonomy" id="2015173"/>
    <lineage>
        <taxon>Eukaryota</taxon>
        <taxon>Metazoa</taxon>
        <taxon>Ecdysozoa</taxon>
        <taxon>Arthropoda</taxon>
        <taxon>Hexapoda</taxon>
        <taxon>Insecta</taxon>
        <taxon>Pterygota</taxon>
        <taxon>Neoptera</taxon>
        <taxon>Endopterygota</taxon>
        <taxon>Hymenoptera</taxon>
        <taxon>Apocrita</taxon>
        <taxon>Aculeata</taxon>
        <taxon>Formicoidea</taxon>
        <taxon>Formicidae</taxon>
        <taxon>Dorylinae</taxon>
        <taxon>Ooceraea</taxon>
    </lineage>
</organism>
<protein>
    <recommendedName>
        <fullName evidence="2">F-box domain-containing protein</fullName>
    </recommendedName>
</protein>